<sequence length="247" mass="27754">MSIDPDDPGRKPSSKSTRISWDSVKILPSHMATVKGSEATEKHPYVSVVVAANAEHQNAYWPQHKAICKDAQKRKQVQDEFGAPEEFALAEHRRHLVEDWVTIHRYTISQAMAWAFQDSAAPVNFRSQYFEFRVKFRPEGEDNLSTSFFLDSAAVRPIRGSPAAPAITVGLPKLERLDVEQRAAGTRGFLGVFSCLYLVDNVPFWTSAMDIYADGIPPQRPADTLVLLYSILQSPWSRIQACRPPVQ</sequence>
<accession>A0AAD7EKX1</accession>
<evidence type="ECO:0000313" key="1">
    <source>
        <dbReference type="EMBL" id="KAJ7330540.1"/>
    </source>
</evidence>
<evidence type="ECO:0000313" key="2">
    <source>
        <dbReference type="Proteomes" id="UP001218218"/>
    </source>
</evidence>
<reference evidence="1" key="1">
    <citation type="submission" date="2023-03" db="EMBL/GenBank/DDBJ databases">
        <title>Massive genome expansion in bonnet fungi (Mycena s.s.) driven by repeated elements and novel gene families across ecological guilds.</title>
        <authorList>
            <consortium name="Lawrence Berkeley National Laboratory"/>
            <person name="Harder C.B."/>
            <person name="Miyauchi S."/>
            <person name="Viragh M."/>
            <person name="Kuo A."/>
            <person name="Thoen E."/>
            <person name="Andreopoulos B."/>
            <person name="Lu D."/>
            <person name="Skrede I."/>
            <person name="Drula E."/>
            <person name="Henrissat B."/>
            <person name="Morin E."/>
            <person name="Kohler A."/>
            <person name="Barry K."/>
            <person name="LaButti K."/>
            <person name="Morin E."/>
            <person name="Salamov A."/>
            <person name="Lipzen A."/>
            <person name="Mereny Z."/>
            <person name="Hegedus B."/>
            <person name="Baldrian P."/>
            <person name="Stursova M."/>
            <person name="Weitz H."/>
            <person name="Taylor A."/>
            <person name="Grigoriev I.V."/>
            <person name="Nagy L.G."/>
            <person name="Martin F."/>
            <person name="Kauserud H."/>
        </authorList>
    </citation>
    <scope>NUCLEOTIDE SEQUENCE</scope>
    <source>
        <strain evidence="1">CBHHK002</strain>
    </source>
</reference>
<name>A0AAD7EKX1_9AGAR</name>
<dbReference type="Proteomes" id="UP001218218">
    <property type="component" value="Unassembled WGS sequence"/>
</dbReference>
<protein>
    <submittedName>
        <fullName evidence="1">Uncharacterized protein</fullName>
    </submittedName>
</protein>
<dbReference type="EMBL" id="JARIHO010000037">
    <property type="protein sequence ID" value="KAJ7330540.1"/>
    <property type="molecule type" value="Genomic_DNA"/>
</dbReference>
<organism evidence="1 2">
    <name type="scientific">Mycena albidolilacea</name>
    <dbReference type="NCBI Taxonomy" id="1033008"/>
    <lineage>
        <taxon>Eukaryota</taxon>
        <taxon>Fungi</taxon>
        <taxon>Dikarya</taxon>
        <taxon>Basidiomycota</taxon>
        <taxon>Agaricomycotina</taxon>
        <taxon>Agaricomycetes</taxon>
        <taxon>Agaricomycetidae</taxon>
        <taxon>Agaricales</taxon>
        <taxon>Marasmiineae</taxon>
        <taxon>Mycenaceae</taxon>
        <taxon>Mycena</taxon>
    </lineage>
</organism>
<keyword evidence="2" id="KW-1185">Reference proteome</keyword>
<gene>
    <name evidence="1" type="ORF">DFH08DRAFT_1084252</name>
</gene>
<comment type="caution">
    <text evidence="1">The sequence shown here is derived from an EMBL/GenBank/DDBJ whole genome shotgun (WGS) entry which is preliminary data.</text>
</comment>
<proteinExistence type="predicted"/>
<dbReference type="AlphaFoldDB" id="A0AAD7EKX1"/>